<comment type="caution">
    <text evidence="10">The sequence shown here is derived from an EMBL/GenBank/DDBJ whole genome shotgun (WGS) entry which is preliminary data.</text>
</comment>
<evidence type="ECO:0000313" key="10">
    <source>
        <dbReference type="EMBL" id="GHB34633.1"/>
    </source>
</evidence>
<name>A0ABQ3EFF7_9HYPH</name>
<dbReference type="Proteomes" id="UP000637980">
    <property type="component" value="Unassembled WGS sequence"/>
</dbReference>
<evidence type="ECO:0000256" key="2">
    <source>
        <dbReference type="ARBA" id="ARBA00008725"/>
    </source>
</evidence>
<dbReference type="PANTHER" id="PTHR42996">
    <property type="entry name" value="PHOSPHATE-BINDING PROTEIN PSTS"/>
    <property type="match status" value="1"/>
</dbReference>
<dbReference type="NCBIfam" id="TIGR00975">
    <property type="entry name" value="3a0107s03"/>
    <property type="match status" value="1"/>
</dbReference>
<dbReference type="InterPro" id="IPR005673">
    <property type="entry name" value="ABC_phos-bd_PstS"/>
</dbReference>
<evidence type="ECO:0000256" key="7">
    <source>
        <dbReference type="PIRNR" id="PIRNR002756"/>
    </source>
</evidence>
<evidence type="ECO:0000256" key="3">
    <source>
        <dbReference type="ARBA" id="ARBA00011529"/>
    </source>
</evidence>
<evidence type="ECO:0000256" key="5">
    <source>
        <dbReference type="ARBA" id="ARBA00022448"/>
    </source>
</evidence>
<organism evidence="10 11">
    <name type="scientific">Pseudovibrio japonicus</name>
    <dbReference type="NCBI Taxonomy" id="366534"/>
    <lineage>
        <taxon>Bacteria</taxon>
        <taxon>Pseudomonadati</taxon>
        <taxon>Pseudomonadota</taxon>
        <taxon>Alphaproteobacteria</taxon>
        <taxon>Hyphomicrobiales</taxon>
        <taxon>Stappiaceae</taxon>
        <taxon>Pseudovibrio</taxon>
    </lineage>
</organism>
<dbReference type="InterPro" id="IPR024370">
    <property type="entry name" value="PBP_domain"/>
</dbReference>
<feature type="chain" id="PRO_5046613188" description="Phosphate-binding protein PstS" evidence="8">
    <location>
        <begin position="26"/>
        <end position="342"/>
    </location>
</feature>
<comment type="similarity">
    <text evidence="2 7">Belongs to the PstS family.</text>
</comment>
<dbReference type="EMBL" id="BMXE01000004">
    <property type="protein sequence ID" value="GHB34633.1"/>
    <property type="molecule type" value="Genomic_DNA"/>
</dbReference>
<evidence type="ECO:0000256" key="8">
    <source>
        <dbReference type="SAM" id="SignalP"/>
    </source>
</evidence>
<dbReference type="CDD" id="cd13565">
    <property type="entry name" value="PBP2_PstS"/>
    <property type="match status" value="1"/>
</dbReference>
<evidence type="ECO:0000256" key="6">
    <source>
        <dbReference type="ARBA" id="ARBA00022592"/>
    </source>
</evidence>
<evidence type="ECO:0000259" key="9">
    <source>
        <dbReference type="Pfam" id="PF12849"/>
    </source>
</evidence>
<keyword evidence="8" id="KW-0732">Signal</keyword>
<sequence>MSLGNYLKGLFAAGLVATMASAVQAETRLIGSGASFPFPIYSTWFQDFSSKHPDESVDYQSKGSGAGIQDLINGTVDFAGSDAAMTDEQIAQVENGVVLLPMTAGEIVLAFNVPGVEDLQLSRDAYSDIFEGKIENWNDPAIAATNEGVELPDLPITVVRRADSSGTTYVFTRHLAAVDPSFSEEVGVGTTVQWPQNNRFVAAPQNEGVTAMITQTPGSIGYVEYGFAKLTNTKSAVLENKSGNFVAAGDEAGMAALAGADMSGDDLRVWIDDANGENSYPIATFTWLMFYKQYEDPAKAQLAKEVIEYGLTDGQAMASDLGYIPLPETVVSRVREAAQEIN</sequence>
<dbReference type="Gene3D" id="3.40.190.10">
    <property type="entry name" value="Periplasmic binding protein-like II"/>
    <property type="match status" value="2"/>
</dbReference>
<feature type="signal peptide" evidence="8">
    <location>
        <begin position="1"/>
        <end position="25"/>
    </location>
</feature>
<dbReference type="Pfam" id="PF12849">
    <property type="entry name" value="PBP_like_2"/>
    <property type="match status" value="1"/>
</dbReference>
<evidence type="ECO:0000313" key="11">
    <source>
        <dbReference type="Proteomes" id="UP000637980"/>
    </source>
</evidence>
<dbReference type="PANTHER" id="PTHR42996:SF1">
    <property type="entry name" value="PHOSPHATE-BINDING PROTEIN PSTS"/>
    <property type="match status" value="1"/>
</dbReference>
<dbReference type="PIRSF" id="PIRSF002756">
    <property type="entry name" value="PstS"/>
    <property type="match status" value="1"/>
</dbReference>
<dbReference type="SUPFAM" id="SSF53850">
    <property type="entry name" value="Periplasmic binding protein-like II"/>
    <property type="match status" value="1"/>
</dbReference>
<gene>
    <name evidence="10" type="ORF">GCM10007094_24940</name>
</gene>
<keyword evidence="6 7" id="KW-0592">Phosphate transport</keyword>
<feature type="domain" description="PBP" evidence="9">
    <location>
        <begin position="23"/>
        <end position="310"/>
    </location>
</feature>
<reference evidence="11" key="1">
    <citation type="journal article" date="2019" name="Int. J. Syst. Evol. Microbiol.">
        <title>The Global Catalogue of Microorganisms (GCM) 10K type strain sequencing project: providing services to taxonomists for standard genome sequencing and annotation.</title>
        <authorList>
            <consortium name="The Broad Institute Genomics Platform"/>
            <consortium name="The Broad Institute Genome Sequencing Center for Infectious Disease"/>
            <person name="Wu L."/>
            <person name="Ma J."/>
        </authorList>
    </citation>
    <scope>NUCLEOTIDE SEQUENCE [LARGE SCALE GENOMIC DNA]</scope>
    <source>
        <strain evidence="11">KCTC 12861</strain>
    </source>
</reference>
<evidence type="ECO:0000256" key="1">
    <source>
        <dbReference type="ARBA" id="ARBA00002841"/>
    </source>
</evidence>
<dbReference type="RefSeq" id="WP_189437126.1">
    <property type="nucleotide sequence ID" value="NZ_BMXE01000004.1"/>
</dbReference>
<dbReference type="InterPro" id="IPR050962">
    <property type="entry name" value="Phosphate-bind_PstS"/>
</dbReference>
<comment type="function">
    <text evidence="1 7">Part of the ABC transporter complex PstSACB involved in phosphate import.</text>
</comment>
<protein>
    <recommendedName>
        <fullName evidence="4 7">Phosphate-binding protein PstS</fullName>
    </recommendedName>
</protein>
<keyword evidence="11" id="KW-1185">Reference proteome</keyword>
<evidence type="ECO:0000256" key="4">
    <source>
        <dbReference type="ARBA" id="ARBA00021889"/>
    </source>
</evidence>
<comment type="subunit">
    <text evidence="3 7">The complex is composed of two ATP-binding proteins (PstB), two transmembrane proteins (PstC and PstA) and a solute-binding protein (PstS).</text>
</comment>
<keyword evidence="5 7" id="KW-0813">Transport</keyword>
<proteinExistence type="inferred from homology"/>
<accession>A0ABQ3EFF7</accession>